<name>A0AAW7Q0H2_9BACT</name>
<reference evidence="1" key="2">
    <citation type="journal article" date="2023" name="Microorganisms">
        <title>Genomic Characterization of Arcobacter butzleri Strains Isolated from Various Sources in Lithuania.</title>
        <authorList>
            <person name="Uljanovas D."/>
            <person name="Golz G."/>
            <person name="Fleischmann S."/>
            <person name="Kudirkiene E."/>
            <person name="Kasetiene N."/>
            <person name="Grineviciene A."/>
            <person name="Tamuleviciene E."/>
            <person name="Aksomaitiene J."/>
            <person name="Alter T."/>
            <person name="Malakauskas M."/>
        </authorList>
    </citation>
    <scope>NUCLEOTIDE SEQUENCE</scope>
    <source>
        <strain evidence="1">RCM69</strain>
    </source>
</reference>
<comment type="caution">
    <text evidence="1">The sequence shown here is derived from an EMBL/GenBank/DDBJ whole genome shotgun (WGS) entry which is preliminary data.</text>
</comment>
<sequence>MKKGEAKVEFFSNIEYFKKEYEKGLVVSKFLYNKAVQEKNIKMKYNQFNKYFNDIFNKKDIILKDNIEINKEERINNEPIKAKVTTKENQVFSAMYGKKFKESDIL</sequence>
<dbReference type="Proteomes" id="UP001170288">
    <property type="component" value="Unassembled WGS sequence"/>
</dbReference>
<organism evidence="1 2">
    <name type="scientific">Aliarcobacter butzleri</name>
    <dbReference type="NCBI Taxonomy" id="28197"/>
    <lineage>
        <taxon>Bacteria</taxon>
        <taxon>Pseudomonadati</taxon>
        <taxon>Campylobacterota</taxon>
        <taxon>Epsilonproteobacteria</taxon>
        <taxon>Campylobacterales</taxon>
        <taxon>Arcobacteraceae</taxon>
        <taxon>Aliarcobacter</taxon>
    </lineage>
</organism>
<dbReference type="EMBL" id="JAPZCX010000020">
    <property type="protein sequence ID" value="MDN5071420.1"/>
    <property type="molecule type" value="Genomic_DNA"/>
</dbReference>
<protein>
    <submittedName>
        <fullName evidence="1">Uncharacterized protein</fullName>
    </submittedName>
</protein>
<gene>
    <name evidence="1" type="ORF">O8C76_10350</name>
</gene>
<accession>A0AAW7Q0H2</accession>
<dbReference type="RefSeq" id="WP_301372544.1">
    <property type="nucleotide sequence ID" value="NZ_JAPZCX010000020.1"/>
</dbReference>
<evidence type="ECO:0000313" key="1">
    <source>
        <dbReference type="EMBL" id="MDN5071420.1"/>
    </source>
</evidence>
<reference evidence="1" key="1">
    <citation type="submission" date="2022-12" db="EMBL/GenBank/DDBJ databases">
        <authorList>
            <person name="Uljanovas D."/>
        </authorList>
    </citation>
    <scope>NUCLEOTIDE SEQUENCE</scope>
    <source>
        <strain evidence="1">RCM69</strain>
    </source>
</reference>
<proteinExistence type="predicted"/>
<evidence type="ECO:0000313" key="2">
    <source>
        <dbReference type="Proteomes" id="UP001170288"/>
    </source>
</evidence>
<dbReference type="AlphaFoldDB" id="A0AAW7Q0H2"/>